<evidence type="ECO:0000256" key="4">
    <source>
        <dbReference type="ARBA" id="ARBA00022728"/>
    </source>
</evidence>
<dbReference type="GeneID" id="31366591"/>
<dbReference type="STRING" id="670386.D3BT01"/>
<protein>
    <recommendedName>
        <fullName evidence="7">Pre-mRNA-splicing factor SYF2</fullName>
    </recommendedName>
</protein>
<dbReference type="PANTHER" id="PTHR13264">
    <property type="entry name" value="GCIP-INTERACTING PROTEIN P29"/>
    <property type="match status" value="1"/>
</dbReference>
<dbReference type="RefSeq" id="XP_020427750.1">
    <property type="nucleotide sequence ID" value="XM_020581880.1"/>
</dbReference>
<reference evidence="9 10" key="1">
    <citation type="journal article" date="2011" name="Genome Res.">
        <title>Phylogeny-wide analysis of social amoeba genomes highlights ancient origins for complex intercellular communication.</title>
        <authorList>
            <person name="Heidel A.J."/>
            <person name="Lawal H.M."/>
            <person name="Felder M."/>
            <person name="Schilde C."/>
            <person name="Helps N.R."/>
            <person name="Tunggal B."/>
            <person name="Rivero F."/>
            <person name="John U."/>
            <person name="Schleicher M."/>
            <person name="Eichinger L."/>
            <person name="Platzer M."/>
            <person name="Noegel A.A."/>
            <person name="Schaap P."/>
            <person name="Gloeckner G."/>
        </authorList>
    </citation>
    <scope>NUCLEOTIDE SEQUENCE [LARGE SCALE GENOMIC DNA]</scope>
    <source>
        <strain evidence="10">ATCC 26659 / Pp 5 / PN500</strain>
    </source>
</reference>
<dbReference type="GO" id="GO:0000398">
    <property type="term" value="P:mRNA splicing, via spliceosome"/>
    <property type="evidence" value="ECO:0007669"/>
    <property type="project" value="UniProtKB-UniRule"/>
</dbReference>
<dbReference type="FunCoup" id="D3BT01">
    <property type="interactions" value="50"/>
</dbReference>
<organism evidence="9 10">
    <name type="scientific">Heterostelium pallidum (strain ATCC 26659 / Pp 5 / PN500)</name>
    <name type="common">Cellular slime mold</name>
    <name type="synonym">Polysphondylium pallidum</name>
    <dbReference type="NCBI Taxonomy" id="670386"/>
    <lineage>
        <taxon>Eukaryota</taxon>
        <taxon>Amoebozoa</taxon>
        <taxon>Evosea</taxon>
        <taxon>Eumycetozoa</taxon>
        <taxon>Dictyostelia</taxon>
        <taxon>Acytosteliales</taxon>
        <taxon>Acytosteliaceae</taxon>
        <taxon>Heterostelium</taxon>
    </lineage>
</organism>
<accession>D3BT01</accession>
<dbReference type="GO" id="GO:0071013">
    <property type="term" value="C:catalytic step 2 spliceosome"/>
    <property type="evidence" value="ECO:0007669"/>
    <property type="project" value="TreeGrafter"/>
</dbReference>
<dbReference type="GO" id="GO:0000974">
    <property type="term" value="C:Prp19 complex"/>
    <property type="evidence" value="ECO:0007669"/>
    <property type="project" value="TreeGrafter"/>
</dbReference>
<dbReference type="OMA" id="LRMKMNA"/>
<dbReference type="AlphaFoldDB" id="D3BT01"/>
<dbReference type="InParanoid" id="D3BT01"/>
<dbReference type="Proteomes" id="UP000001396">
    <property type="component" value="Unassembled WGS sequence"/>
</dbReference>
<dbReference type="InterPro" id="IPR013260">
    <property type="entry name" value="mRNA_splic_SYF2"/>
</dbReference>
<evidence type="ECO:0000256" key="6">
    <source>
        <dbReference type="ARBA" id="ARBA00023242"/>
    </source>
</evidence>
<comment type="caution">
    <text evidence="9">The sequence shown here is derived from an EMBL/GenBank/DDBJ whole genome shotgun (WGS) entry which is preliminary data.</text>
</comment>
<comment type="subcellular location">
    <subcellularLocation>
        <location evidence="1 7">Nucleus</location>
    </subcellularLocation>
</comment>
<keyword evidence="5 7" id="KW-0508">mRNA splicing</keyword>
<keyword evidence="10" id="KW-1185">Reference proteome</keyword>
<name>D3BT01_HETP5</name>
<evidence type="ECO:0000256" key="8">
    <source>
        <dbReference type="SAM" id="MobiDB-lite"/>
    </source>
</evidence>
<keyword evidence="6 7" id="KW-0539">Nucleus</keyword>
<evidence type="ECO:0000256" key="5">
    <source>
        <dbReference type="ARBA" id="ARBA00023187"/>
    </source>
</evidence>
<evidence type="ECO:0000256" key="3">
    <source>
        <dbReference type="ARBA" id="ARBA00022664"/>
    </source>
</evidence>
<keyword evidence="4 7" id="KW-0747">Spliceosome</keyword>
<feature type="compositionally biased region" description="Basic and acidic residues" evidence="8">
    <location>
        <begin position="114"/>
        <end position="145"/>
    </location>
</feature>
<dbReference type="EMBL" id="ADBJ01000054">
    <property type="protein sequence ID" value="EFA75616.1"/>
    <property type="molecule type" value="Genomic_DNA"/>
</dbReference>
<keyword evidence="3 7" id="KW-0507">mRNA processing</keyword>
<evidence type="ECO:0000256" key="2">
    <source>
        <dbReference type="ARBA" id="ARBA00010028"/>
    </source>
</evidence>
<dbReference type="Pfam" id="PF08231">
    <property type="entry name" value="SYF2"/>
    <property type="match status" value="1"/>
</dbReference>
<evidence type="ECO:0000313" key="9">
    <source>
        <dbReference type="EMBL" id="EFA75616.1"/>
    </source>
</evidence>
<dbReference type="PANTHER" id="PTHR13264:SF5">
    <property type="entry name" value="PRE-MRNA-SPLICING FACTOR SYF2"/>
    <property type="match status" value="1"/>
</dbReference>
<evidence type="ECO:0000256" key="7">
    <source>
        <dbReference type="RuleBase" id="RU367148"/>
    </source>
</evidence>
<feature type="region of interest" description="Disordered" evidence="8">
    <location>
        <begin position="101"/>
        <end position="171"/>
    </location>
</feature>
<comment type="function">
    <text evidence="7">Involved in pre-mRNA splicing.</text>
</comment>
<sequence>MSNNTEHDYETIESLKEEIEIIDRHKDEYREPKSFNAVAFDYTEENERATFSLGRQPKLSKINDANTKELTPQQQKLIDLKKKLVSTANEAKKNIYKSVVDEHSRIHNGPMNESEEKKKLFEEKKRQEEEEIKKEGGDPEREKLKNALASDLENKAKKKGNKKFEGVHNKQSDSHIYNSYKKRVKEMESFRNSEHYKEFVDKDQINNETEYGKHGFVPEANVNAMKQELLKHQMERRNNFKKRGTNPDEDVSWINEQNRVFNKKVSRAYDKYTLEIRQNLERGTSL</sequence>
<evidence type="ECO:0000256" key="1">
    <source>
        <dbReference type="ARBA" id="ARBA00004123"/>
    </source>
</evidence>
<comment type="subunit">
    <text evidence="7">May be part of a spliceosome complex.</text>
</comment>
<evidence type="ECO:0000313" key="10">
    <source>
        <dbReference type="Proteomes" id="UP000001396"/>
    </source>
</evidence>
<dbReference type="GO" id="GO:0071014">
    <property type="term" value="C:post-mRNA release spliceosomal complex"/>
    <property type="evidence" value="ECO:0007669"/>
    <property type="project" value="TreeGrafter"/>
</dbReference>
<proteinExistence type="inferred from homology"/>
<comment type="similarity">
    <text evidence="2 7">Belongs to the SYF2 family.</text>
</comment>
<feature type="compositionally biased region" description="Basic and acidic residues" evidence="8">
    <location>
        <begin position="162"/>
        <end position="171"/>
    </location>
</feature>
<gene>
    <name evidence="9" type="primary">syf2</name>
    <name evidence="9" type="ORF">PPL_11122</name>
</gene>